<gene>
    <name evidence="2" type="ORF">AH68_04070</name>
</gene>
<evidence type="ECO:0000313" key="3">
    <source>
        <dbReference type="Proteomes" id="UP000030625"/>
    </source>
</evidence>
<name>A0A0A7I4Z4_9BIFI</name>
<feature type="region of interest" description="Disordered" evidence="1">
    <location>
        <begin position="69"/>
        <end position="111"/>
    </location>
</feature>
<dbReference type="HOGENOM" id="CLU_2153421_0_0_11"/>
<feature type="compositionally biased region" description="Basic and acidic residues" evidence="1">
    <location>
        <begin position="79"/>
        <end position="88"/>
    </location>
</feature>
<protein>
    <submittedName>
        <fullName evidence="2">Uncharacterized protein</fullName>
    </submittedName>
</protein>
<dbReference type="AlphaFoldDB" id="A0A0A7I4Z4"/>
<dbReference type="EMBL" id="CP007456">
    <property type="protein sequence ID" value="AIZ15402.1"/>
    <property type="molecule type" value="Genomic_DNA"/>
</dbReference>
<feature type="compositionally biased region" description="Basic residues" evidence="1">
    <location>
        <begin position="90"/>
        <end position="99"/>
    </location>
</feature>
<evidence type="ECO:0000256" key="1">
    <source>
        <dbReference type="SAM" id="MobiDB-lite"/>
    </source>
</evidence>
<reference evidence="2 3" key="1">
    <citation type="journal article" date="2015" name="Genome Announc.">
        <title>Complete and Assembled Genome Sequence of Bifidobacterium kashiwanohense PV20-2, Isolated from the Feces of an Anemic Kenyan Infant.</title>
        <authorList>
            <person name="Vazquez-Gutierrez P."/>
            <person name="Lacroix C."/>
            <person name="Chassard C."/>
            <person name="Klumpp J."/>
            <person name="Jans C."/>
            <person name="Stevens M.J."/>
        </authorList>
    </citation>
    <scope>NUCLEOTIDE SEQUENCE [LARGE SCALE GENOMIC DNA]</scope>
    <source>
        <strain evidence="2 3">PV20-2</strain>
    </source>
</reference>
<sequence>MARITSSGSERYEVFAYENDVIHEQYQNAAMDAAAKAIHQHLDKIMDSRERTDLIHENLCNVAKEDLKITSSPTPSKQEILKSSEPQRHTISRKPHSVNRKAGCTDSPYQT</sequence>
<accession>A0A0A7I4Z4</accession>
<organism evidence="2 3">
    <name type="scientific">Bifidobacterium catenulatum PV20-2</name>
    <dbReference type="NCBI Taxonomy" id="1447716"/>
    <lineage>
        <taxon>Bacteria</taxon>
        <taxon>Bacillati</taxon>
        <taxon>Actinomycetota</taxon>
        <taxon>Actinomycetes</taxon>
        <taxon>Bifidobacteriales</taxon>
        <taxon>Bifidobacteriaceae</taxon>
        <taxon>Bifidobacterium</taxon>
    </lineage>
</organism>
<evidence type="ECO:0000313" key="2">
    <source>
        <dbReference type="EMBL" id="AIZ15402.1"/>
    </source>
</evidence>
<dbReference type="KEGG" id="bka:AH68_04070"/>
<dbReference type="Proteomes" id="UP000030625">
    <property type="component" value="Chromosome"/>
</dbReference>
<dbReference type="RefSeq" id="WP_039197855.1">
    <property type="nucleotide sequence ID" value="NZ_CP007456.1"/>
</dbReference>
<proteinExistence type="predicted"/>